<evidence type="ECO:0000256" key="1">
    <source>
        <dbReference type="ARBA" id="ARBA00023015"/>
    </source>
</evidence>
<dbReference type="SUPFAM" id="SSF46689">
    <property type="entry name" value="Homeodomain-like"/>
    <property type="match status" value="1"/>
</dbReference>
<dbReference type="AlphaFoldDB" id="A0A6J7JSH6"/>
<evidence type="ECO:0000256" key="4">
    <source>
        <dbReference type="SAM" id="MobiDB-lite"/>
    </source>
</evidence>
<evidence type="ECO:0000256" key="2">
    <source>
        <dbReference type="ARBA" id="ARBA00023125"/>
    </source>
</evidence>
<gene>
    <name evidence="6" type="ORF">UFOPK3564_03212</name>
</gene>
<organism evidence="6">
    <name type="scientific">freshwater metagenome</name>
    <dbReference type="NCBI Taxonomy" id="449393"/>
    <lineage>
        <taxon>unclassified sequences</taxon>
        <taxon>metagenomes</taxon>
        <taxon>ecological metagenomes</taxon>
    </lineage>
</organism>
<dbReference type="GO" id="GO:0000976">
    <property type="term" value="F:transcription cis-regulatory region binding"/>
    <property type="evidence" value="ECO:0007669"/>
    <property type="project" value="TreeGrafter"/>
</dbReference>
<dbReference type="InterPro" id="IPR050109">
    <property type="entry name" value="HTH-type_TetR-like_transc_reg"/>
</dbReference>
<keyword evidence="2" id="KW-0238">DNA-binding</keyword>
<dbReference type="InterPro" id="IPR036271">
    <property type="entry name" value="Tet_transcr_reg_TetR-rel_C_sf"/>
</dbReference>
<sequence length="250" mass="27928">MSSRSKSPRRRPAPRLPPEQRREQLLDTTLELVTDARSFDDVSMESVARAAGVTKPVVYDFFANRGELLAGLIEREEQRTLVELASAIPAPPWLDQDPDDVLKQAIETFLDAVQKNPRRWILILHPVEGTPEEIRAKVEHIREGIVRLATDLLGVGLAVRQSSTDIDLDLVSRMLVGNAEEGARLMLQRPDDYPRERLLGFVDWMTSIIPRAAPYPVSLQRTLSELDADDPIRLLIAERAGRMAAGGGLL</sequence>
<dbReference type="EMBL" id="CAFBMK010000287">
    <property type="protein sequence ID" value="CAB4945791.1"/>
    <property type="molecule type" value="Genomic_DNA"/>
</dbReference>
<dbReference type="PANTHER" id="PTHR30055">
    <property type="entry name" value="HTH-TYPE TRANSCRIPTIONAL REGULATOR RUTR"/>
    <property type="match status" value="1"/>
</dbReference>
<evidence type="ECO:0000313" key="6">
    <source>
        <dbReference type="EMBL" id="CAB4945791.1"/>
    </source>
</evidence>
<reference evidence="6" key="1">
    <citation type="submission" date="2020-05" db="EMBL/GenBank/DDBJ databases">
        <authorList>
            <person name="Chiriac C."/>
            <person name="Salcher M."/>
            <person name="Ghai R."/>
            <person name="Kavagutti S V."/>
        </authorList>
    </citation>
    <scope>NUCLEOTIDE SEQUENCE</scope>
</reference>
<protein>
    <submittedName>
        <fullName evidence="6">Unannotated protein</fullName>
    </submittedName>
</protein>
<dbReference type="InterPro" id="IPR009057">
    <property type="entry name" value="Homeodomain-like_sf"/>
</dbReference>
<feature type="domain" description="HTH tetR-type" evidence="5">
    <location>
        <begin position="19"/>
        <end position="80"/>
    </location>
</feature>
<evidence type="ECO:0000256" key="3">
    <source>
        <dbReference type="ARBA" id="ARBA00023163"/>
    </source>
</evidence>
<feature type="region of interest" description="Disordered" evidence="4">
    <location>
        <begin position="1"/>
        <end position="21"/>
    </location>
</feature>
<dbReference type="GO" id="GO:0003700">
    <property type="term" value="F:DNA-binding transcription factor activity"/>
    <property type="evidence" value="ECO:0007669"/>
    <property type="project" value="TreeGrafter"/>
</dbReference>
<keyword evidence="3" id="KW-0804">Transcription</keyword>
<dbReference type="Pfam" id="PF21943">
    <property type="entry name" value="TetR_C_46"/>
    <property type="match status" value="1"/>
</dbReference>
<name>A0A6J7JSH6_9ZZZZ</name>
<dbReference type="PANTHER" id="PTHR30055:SF158">
    <property type="entry name" value="POSSIBLE TRANSCRIPTIONAL REGULATORY PROTEIN (PROBABLY TETR-FAMILY)"/>
    <property type="match status" value="1"/>
</dbReference>
<feature type="compositionally biased region" description="Basic residues" evidence="4">
    <location>
        <begin position="1"/>
        <end position="13"/>
    </location>
</feature>
<proteinExistence type="predicted"/>
<accession>A0A6J7JSH6</accession>
<dbReference type="InterPro" id="IPR001647">
    <property type="entry name" value="HTH_TetR"/>
</dbReference>
<dbReference type="Pfam" id="PF00440">
    <property type="entry name" value="TetR_N"/>
    <property type="match status" value="1"/>
</dbReference>
<evidence type="ECO:0000259" key="5">
    <source>
        <dbReference type="PROSITE" id="PS50977"/>
    </source>
</evidence>
<dbReference type="InterPro" id="IPR054129">
    <property type="entry name" value="DesT_TetR_C"/>
</dbReference>
<dbReference type="PROSITE" id="PS50977">
    <property type="entry name" value="HTH_TETR_2"/>
    <property type="match status" value="1"/>
</dbReference>
<dbReference type="Gene3D" id="1.10.357.10">
    <property type="entry name" value="Tetracycline Repressor, domain 2"/>
    <property type="match status" value="1"/>
</dbReference>
<dbReference type="SUPFAM" id="SSF48498">
    <property type="entry name" value="Tetracyclin repressor-like, C-terminal domain"/>
    <property type="match status" value="1"/>
</dbReference>
<keyword evidence="1" id="KW-0805">Transcription regulation</keyword>